<protein>
    <recommendedName>
        <fullName evidence="2">carboxypeptidase C</fullName>
        <ecNumber evidence="2">3.4.16.5</ecNumber>
    </recommendedName>
</protein>
<gene>
    <name evidence="8" type="ORF">Sste5346_000046</name>
</gene>
<dbReference type="PANTHER" id="PTHR11802:SF113">
    <property type="entry name" value="SERINE CARBOXYPEPTIDASE CTSA-4.1"/>
    <property type="match status" value="1"/>
</dbReference>
<name>A0ABR3ZTV6_9PEZI</name>
<evidence type="ECO:0000256" key="2">
    <source>
        <dbReference type="ARBA" id="ARBA00012446"/>
    </source>
</evidence>
<comment type="caution">
    <text evidence="8">The sequence shown here is derived from an EMBL/GenBank/DDBJ whole genome shotgun (WGS) entry which is preliminary data.</text>
</comment>
<dbReference type="EMBL" id="JAWCUI010000001">
    <property type="protein sequence ID" value="KAL1903420.1"/>
    <property type="molecule type" value="Genomic_DNA"/>
</dbReference>
<feature type="chain" id="PRO_5045477745" description="carboxypeptidase C" evidence="7">
    <location>
        <begin position="18"/>
        <end position="469"/>
    </location>
</feature>
<dbReference type="Proteomes" id="UP001583186">
    <property type="component" value="Unassembled WGS sequence"/>
</dbReference>
<feature type="signal peptide" evidence="7">
    <location>
        <begin position="1"/>
        <end position="17"/>
    </location>
</feature>
<evidence type="ECO:0000256" key="4">
    <source>
        <dbReference type="ARBA" id="ARBA00022670"/>
    </source>
</evidence>
<keyword evidence="3" id="KW-0121">Carboxypeptidase</keyword>
<dbReference type="Gene3D" id="3.40.50.1820">
    <property type="entry name" value="alpha/beta hydrolase"/>
    <property type="match status" value="1"/>
</dbReference>
<comment type="similarity">
    <text evidence="1">Belongs to the peptidase S10 family.</text>
</comment>
<proteinExistence type="inferred from homology"/>
<keyword evidence="7" id="KW-0732">Signal</keyword>
<keyword evidence="6" id="KW-0325">Glycoprotein</keyword>
<dbReference type="InterPro" id="IPR001563">
    <property type="entry name" value="Peptidase_S10"/>
</dbReference>
<organism evidence="8 9">
    <name type="scientific">Sporothrix stenoceras</name>
    <dbReference type="NCBI Taxonomy" id="5173"/>
    <lineage>
        <taxon>Eukaryota</taxon>
        <taxon>Fungi</taxon>
        <taxon>Dikarya</taxon>
        <taxon>Ascomycota</taxon>
        <taxon>Pezizomycotina</taxon>
        <taxon>Sordariomycetes</taxon>
        <taxon>Sordariomycetidae</taxon>
        <taxon>Ophiostomatales</taxon>
        <taxon>Ophiostomataceae</taxon>
        <taxon>Sporothrix</taxon>
    </lineage>
</organism>
<dbReference type="SUPFAM" id="SSF53474">
    <property type="entry name" value="alpha/beta-Hydrolases"/>
    <property type="match status" value="1"/>
</dbReference>
<keyword evidence="4" id="KW-0645">Protease</keyword>
<reference evidence="8 9" key="1">
    <citation type="journal article" date="2024" name="IMA Fungus">
        <title>IMA Genome - F19 : A genome assembly and annotation guide to empower mycologists, including annotated draft genome sequences of Ceratocystis pirilliformis, Diaporthe australafricana, Fusarium ophioides, Paecilomyces lecythidis, and Sporothrix stenoceras.</title>
        <authorList>
            <person name="Aylward J."/>
            <person name="Wilson A.M."/>
            <person name="Visagie C.M."/>
            <person name="Spraker J."/>
            <person name="Barnes I."/>
            <person name="Buitendag C."/>
            <person name="Ceriani C."/>
            <person name="Del Mar Angel L."/>
            <person name="du Plessis D."/>
            <person name="Fuchs T."/>
            <person name="Gasser K."/>
            <person name="Kramer D."/>
            <person name="Li W."/>
            <person name="Munsamy K."/>
            <person name="Piso A."/>
            <person name="Price J.L."/>
            <person name="Sonnekus B."/>
            <person name="Thomas C."/>
            <person name="van der Nest A."/>
            <person name="van Dijk A."/>
            <person name="van Heerden A."/>
            <person name="van Vuuren N."/>
            <person name="Yilmaz N."/>
            <person name="Duong T.A."/>
            <person name="van der Merwe N.A."/>
            <person name="Wingfield M.J."/>
            <person name="Wingfield B.D."/>
        </authorList>
    </citation>
    <scope>NUCLEOTIDE SEQUENCE [LARGE SCALE GENOMIC DNA]</scope>
    <source>
        <strain evidence="8 9">CMW 5346</strain>
    </source>
</reference>
<dbReference type="Gene3D" id="1.10.287.410">
    <property type="match status" value="1"/>
</dbReference>
<accession>A0ABR3ZTV6</accession>
<evidence type="ECO:0000256" key="7">
    <source>
        <dbReference type="SAM" id="SignalP"/>
    </source>
</evidence>
<dbReference type="PRINTS" id="PR00724">
    <property type="entry name" value="CRBOXYPTASEC"/>
</dbReference>
<evidence type="ECO:0000256" key="6">
    <source>
        <dbReference type="ARBA" id="ARBA00023180"/>
    </source>
</evidence>
<dbReference type="EC" id="3.4.16.5" evidence="2"/>
<sequence>MKARTLFSLSSLTVVAALAVLEPVGLKRGNGYAIEAKATGDDVCAGSEGLAGFVHLDRRDRHIFFWAFESRNDPATDPVVLWMTGGPGGSSTGIGGLVELGPCLVRDANSTISNPNAWNNNATVLFVDQPANVGYSYSSVNVTGVDEATDDMHLFLRVFFATYPQLQDRPFYIAGESFGGTWVPRLAERILDRETSGLSQVVASTTSTSSVFAPIQLRGVLLGNTQVEQADQWKGFYDTGCTGAQPLFNATACTHIQLQAARCESLLPVCDRMHYDQALCAAVLQYCREESVFFIVEAGLNPYDFRRTCDPERFPNCYQSLVDAEIYMSSERVRRGLGLSIHSDDRPFVLENYELSVAFTQNGDVGTSTSDAVRYLLDKDIPVLIYVGNKDWFCNAAGTRYWVNNMPWHGLAPFRAAPEQPWYYDGQQAGWSKSYKNLKFVEVFDAGHMVPMDKGAEAVAMVNDFLFSQ</sequence>
<dbReference type="PANTHER" id="PTHR11802">
    <property type="entry name" value="SERINE PROTEASE FAMILY S10 SERINE CARBOXYPEPTIDASE"/>
    <property type="match status" value="1"/>
</dbReference>
<evidence type="ECO:0000313" key="8">
    <source>
        <dbReference type="EMBL" id="KAL1903420.1"/>
    </source>
</evidence>
<evidence type="ECO:0000256" key="1">
    <source>
        <dbReference type="ARBA" id="ARBA00009431"/>
    </source>
</evidence>
<evidence type="ECO:0000313" key="9">
    <source>
        <dbReference type="Proteomes" id="UP001583186"/>
    </source>
</evidence>
<dbReference type="Pfam" id="PF00450">
    <property type="entry name" value="Peptidase_S10"/>
    <property type="match status" value="1"/>
</dbReference>
<evidence type="ECO:0000256" key="5">
    <source>
        <dbReference type="ARBA" id="ARBA00022801"/>
    </source>
</evidence>
<evidence type="ECO:0000256" key="3">
    <source>
        <dbReference type="ARBA" id="ARBA00022645"/>
    </source>
</evidence>
<keyword evidence="5" id="KW-0378">Hydrolase</keyword>
<dbReference type="InterPro" id="IPR029058">
    <property type="entry name" value="AB_hydrolase_fold"/>
</dbReference>
<keyword evidence="9" id="KW-1185">Reference proteome</keyword>